<keyword evidence="5 11" id="KW-0812">Transmembrane</keyword>
<evidence type="ECO:0000256" key="4">
    <source>
        <dbReference type="ARBA" id="ARBA00022475"/>
    </source>
</evidence>
<dbReference type="PANTHER" id="PTHR33909">
    <property type="entry name" value="SEC TRANSLOCON ACCESSORY COMPLEX SUBUNIT YAJC"/>
    <property type="match status" value="1"/>
</dbReference>
<keyword evidence="13" id="KW-1185">Reference proteome</keyword>
<comment type="caution">
    <text evidence="12">The sequence shown here is derived from an EMBL/GenBank/DDBJ whole genome shotgun (WGS) entry which is preliminary data.</text>
</comment>
<evidence type="ECO:0000256" key="5">
    <source>
        <dbReference type="ARBA" id="ARBA00022692"/>
    </source>
</evidence>
<evidence type="ECO:0000256" key="9">
    <source>
        <dbReference type="ARBA" id="ARBA00023136"/>
    </source>
</evidence>
<dbReference type="RefSeq" id="WP_339574009.1">
    <property type="nucleotide sequence ID" value="NZ_JBBIAA010000003.1"/>
</dbReference>
<keyword evidence="9 11" id="KW-0472">Membrane</keyword>
<evidence type="ECO:0000256" key="2">
    <source>
        <dbReference type="ARBA" id="ARBA00006742"/>
    </source>
</evidence>
<dbReference type="EMBL" id="JBBIAA010000003">
    <property type="protein sequence ID" value="MEJ5944624.1"/>
    <property type="molecule type" value="Genomic_DNA"/>
</dbReference>
<comment type="subcellular location">
    <subcellularLocation>
        <location evidence="1">Cell membrane</location>
        <topology evidence="1">Single-pass membrane protein</topology>
    </subcellularLocation>
</comment>
<feature type="compositionally biased region" description="Basic and acidic residues" evidence="10">
    <location>
        <begin position="132"/>
        <end position="148"/>
    </location>
</feature>
<dbReference type="Proteomes" id="UP001387100">
    <property type="component" value="Unassembled WGS sequence"/>
</dbReference>
<keyword evidence="3" id="KW-0813">Transport</keyword>
<keyword evidence="6" id="KW-0653">Protein transport</keyword>
<keyword evidence="4" id="KW-1003">Cell membrane</keyword>
<evidence type="ECO:0000256" key="3">
    <source>
        <dbReference type="ARBA" id="ARBA00022448"/>
    </source>
</evidence>
<dbReference type="PANTHER" id="PTHR33909:SF1">
    <property type="entry name" value="SEC TRANSLOCON ACCESSORY COMPLEX SUBUNIT YAJC"/>
    <property type="match status" value="1"/>
</dbReference>
<name>A0ABU8RHW4_9ACTN</name>
<accession>A0ABU8RHW4</accession>
<evidence type="ECO:0000313" key="12">
    <source>
        <dbReference type="EMBL" id="MEJ5944624.1"/>
    </source>
</evidence>
<comment type="similarity">
    <text evidence="2">Belongs to the YajC family.</text>
</comment>
<evidence type="ECO:0000256" key="7">
    <source>
        <dbReference type="ARBA" id="ARBA00022989"/>
    </source>
</evidence>
<evidence type="ECO:0000313" key="13">
    <source>
        <dbReference type="Proteomes" id="UP001387100"/>
    </source>
</evidence>
<evidence type="ECO:0000256" key="11">
    <source>
        <dbReference type="SAM" id="Phobius"/>
    </source>
</evidence>
<sequence>MDASHGVHLDDCEGWLRPMESAILLLLLVPLVLIAFRGSKQRKQVAQMQSSLGPGTEVMTASGQFGYVVTVEGDRVELEISPGVTTWWLRQAIARTVDPVADDDAVDEESVDDDVLSDDDPRHDAVTGTPETRVDDGDDRPDGTRRPA</sequence>
<organism evidence="12 13">
    <name type="scientific">Pseudokineococcus basanitobsidens</name>
    <dbReference type="NCBI Taxonomy" id="1926649"/>
    <lineage>
        <taxon>Bacteria</taxon>
        <taxon>Bacillati</taxon>
        <taxon>Actinomycetota</taxon>
        <taxon>Actinomycetes</taxon>
        <taxon>Kineosporiales</taxon>
        <taxon>Kineosporiaceae</taxon>
        <taxon>Pseudokineococcus</taxon>
    </lineage>
</organism>
<feature type="compositionally biased region" description="Acidic residues" evidence="10">
    <location>
        <begin position="100"/>
        <end position="118"/>
    </location>
</feature>
<keyword evidence="7 11" id="KW-1133">Transmembrane helix</keyword>
<gene>
    <name evidence="12" type="primary">yajC</name>
    <name evidence="12" type="ORF">WDZ17_04870</name>
</gene>
<dbReference type="SMART" id="SM01323">
    <property type="entry name" value="YajC"/>
    <property type="match status" value="1"/>
</dbReference>
<reference evidence="12 13" key="1">
    <citation type="journal article" date="2017" name="Int. J. Syst. Evol. Microbiol.">
        <title>Pseudokineococcus basanitobsidens sp. nov., isolated from volcanic rock.</title>
        <authorList>
            <person name="Lee D.W."/>
            <person name="Park M.Y."/>
            <person name="Kim J.J."/>
            <person name="Kim B.S."/>
        </authorList>
    </citation>
    <scope>NUCLEOTIDE SEQUENCE [LARGE SCALE GENOMIC DNA]</scope>
    <source>
        <strain evidence="12 13">DSM 103726</strain>
    </source>
</reference>
<evidence type="ECO:0000256" key="6">
    <source>
        <dbReference type="ARBA" id="ARBA00022927"/>
    </source>
</evidence>
<protein>
    <submittedName>
        <fullName evidence="12">Preprotein translocase subunit YajC</fullName>
    </submittedName>
</protein>
<keyword evidence="8" id="KW-0811">Translocation</keyword>
<proteinExistence type="inferred from homology"/>
<feature type="region of interest" description="Disordered" evidence="10">
    <location>
        <begin position="99"/>
        <end position="148"/>
    </location>
</feature>
<dbReference type="Pfam" id="PF02699">
    <property type="entry name" value="YajC"/>
    <property type="match status" value="1"/>
</dbReference>
<evidence type="ECO:0000256" key="8">
    <source>
        <dbReference type="ARBA" id="ARBA00023010"/>
    </source>
</evidence>
<dbReference type="InterPro" id="IPR003849">
    <property type="entry name" value="Preprotein_translocase_YajC"/>
</dbReference>
<evidence type="ECO:0000256" key="1">
    <source>
        <dbReference type="ARBA" id="ARBA00004162"/>
    </source>
</evidence>
<dbReference type="NCBIfam" id="TIGR00739">
    <property type="entry name" value="yajC"/>
    <property type="match status" value="1"/>
</dbReference>
<evidence type="ECO:0000256" key="10">
    <source>
        <dbReference type="SAM" id="MobiDB-lite"/>
    </source>
</evidence>
<feature type="transmembrane region" description="Helical" evidence="11">
    <location>
        <begin position="15"/>
        <end position="36"/>
    </location>
</feature>